<name>A0A2S6BT84_9PEZI</name>
<keyword evidence="3" id="KW-1185">Reference proteome</keyword>
<protein>
    <submittedName>
        <fullName evidence="2">Uncharacterized protein</fullName>
    </submittedName>
</protein>
<feature type="compositionally biased region" description="Polar residues" evidence="1">
    <location>
        <begin position="36"/>
        <end position="47"/>
    </location>
</feature>
<proteinExistence type="predicted"/>
<reference evidence="3" key="1">
    <citation type="journal article" date="2017" name="bioRxiv">
        <title>Conservation of a gene cluster reveals novel cercosporin biosynthetic mechanisms and extends production to the genus Colletotrichum.</title>
        <authorList>
            <person name="de Jonge R."/>
            <person name="Ebert M.K."/>
            <person name="Huitt-Roehl C.R."/>
            <person name="Pal P."/>
            <person name="Suttle J.C."/>
            <person name="Spanner R.E."/>
            <person name="Neubauer J.D."/>
            <person name="Jurick W.M.II."/>
            <person name="Stott K.A."/>
            <person name="Secor G.A."/>
            <person name="Thomma B.P.H.J."/>
            <person name="Van de Peer Y."/>
            <person name="Townsend C.A."/>
            <person name="Bolton M.D."/>
        </authorList>
    </citation>
    <scope>NUCLEOTIDE SEQUENCE [LARGE SCALE GENOMIC DNA]</scope>
    <source>
        <strain evidence="3">CBS538.71</strain>
    </source>
</reference>
<gene>
    <name evidence="2" type="ORF">CBER1_05254</name>
</gene>
<comment type="caution">
    <text evidence="2">The sequence shown here is derived from an EMBL/GenBank/DDBJ whole genome shotgun (WGS) entry which is preliminary data.</text>
</comment>
<evidence type="ECO:0000256" key="1">
    <source>
        <dbReference type="SAM" id="MobiDB-lite"/>
    </source>
</evidence>
<feature type="region of interest" description="Disordered" evidence="1">
    <location>
        <begin position="190"/>
        <end position="238"/>
    </location>
</feature>
<dbReference type="Proteomes" id="UP000237631">
    <property type="component" value="Unassembled WGS sequence"/>
</dbReference>
<dbReference type="EMBL" id="PNEN01001779">
    <property type="protein sequence ID" value="PPJ50675.1"/>
    <property type="molecule type" value="Genomic_DNA"/>
</dbReference>
<sequence>MERNNRGSNVPLKIDTVMAENEEQAPPSSIDGASPAGNSPRHNSYIGSVSDRPEFSPQDNSPTHLGATGASSARGFDFSPRLTNATAAPLEQRTFYNAFPAPTTNLQLSFFASGSSRQPYFGTVQRPANSRSGLEQQSNILSTSAANDSGQQATSYHPTSYLNIAPETIKAPTGLPTSHAFVGWPAEDADEHVRHPGQPGPSSAPLVGSLQNQPSGASNEEDDGVIDLTKDSEPETDAQTIVDFRSKLRKTQRELKTVRTARDLSHDTSVQLAKTNGKLSEEVTTLKAQLASLKFKQEHNDGLLGIRDTEIRSANWGLTNMLTALRRVKEEGAIPWGNAPQEWEGEPPINNPRSSRTFPSSEMVRSFVSGPTTFLTRLLAHFAEGIVGREAHFLALVGEKFFVHEDEGIVANTDLSDIEILKMKHKTPRTVRNASRGAAADFPTVDEVRAFIPNIGVTYRALLAMFRRGVGNRKEEFRRLVTEQAGQESDNPWERLMDVIKPRPQT</sequence>
<feature type="compositionally biased region" description="Polar residues" evidence="1">
    <location>
        <begin position="209"/>
        <end position="218"/>
    </location>
</feature>
<feature type="region of interest" description="Disordered" evidence="1">
    <location>
        <begin position="1"/>
        <end position="77"/>
    </location>
</feature>
<evidence type="ECO:0000313" key="3">
    <source>
        <dbReference type="Proteomes" id="UP000237631"/>
    </source>
</evidence>
<evidence type="ECO:0000313" key="2">
    <source>
        <dbReference type="EMBL" id="PPJ50675.1"/>
    </source>
</evidence>
<feature type="region of interest" description="Disordered" evidence="1">
    <location>
        <begin position="337"/>
        <end position="358"/>
    </location>
</feature>
<organism evidence="2 3">
    <name type="scientific">Cercospora berteroae</name>
    <dbReference type="NCBI Taxonomy" id="357750"/>
    <lineage>
        <taxon>Eukaryota</taxon>
        <taxon>Fungi</taxon>
        <taxon>Dikarya</taxon>
        <taxon>Ascomycota</taxon>
        <taxon>Pezizomycotina</taxon>
        <taxon>Dothideomycetes</taxon>
        <taxon>Dothideomycetidae</taxon>
        <taxon>Mycosphaerellales</taxon>
        <taxon>Mycosphaerellaceae</taxon>
        <taxon>Cercospora</taxon>
    </lineage>
</organism>
<dbReference type="AlphaFoldDB" id="A0A2S6BT84"/>
<accession>A0A2S6BT84</accession>